<dbReference type="EMBL" id="CAJVQA010009268">
    <property type="protein sequence ID" value="CAG8683005.1"/>
    <property type="molecule type" value="Genomic_DNA"/>
</dbReference>
<name>A0A9N9HI65_9GLOM</name>
<comment type="caution">
    <text evidence="1">The sequence shown here is derived from an EMBL/GenBank/DDBJ whole genome shotgun (WGS) entry which is preliminary data.</text>
</comment>
<accession>A0A9N9HI65</accession>
<proteinExistence type="predicted"/>
<evidence type="ECO:0000313" key="1">
    <source>
        <dbReference type="EMBL" id="CAG8683005.1"/>
    </source>
</evidence>
<dbReference type="AlphaFoldDB" id="A0A9N9HI65"/>
<evidence type="ECO:0000313" key="2">
    <source>
        <dbReference type="Proteomes" id="UP000789759"/>
    </source>
</evidence>
<keyword evidence="2" id="KW-1185">Reference proteome</keyword>
<reference evidence="1" key="1">
    <citation type="submission" date="2021-06" db="EMBL/GenBank/DDBJ databases">
        <authorList>
            <person name="Kallberg Y."/>
            <person name="Tangrot J."/>
            <person name="Rosling A."/>
        </authorList>
    </citation>
    <scope>NUCLEOTIDE SEQUENCE</scope>
    <source>
        <strain evidence="1">FL966</strain>
    </source>
</reference>
<dbReference type="Proteomes" id="UP000789759">
    <property type="component" value="Unassembled WGS sequence"/>
</dbReference>
<sequence>MINNIARKQTHIGKLLGEKLALQLIYRRCKAKVDLAEFNRAWVFNRYQKWKTREINSHQNILILNQQILALYNNQQNRRNMAGIPQPFFDWSDDIPDFLVKLRLYLQNQGVNLADNAGDPPTGREVAIGYLRGSNLLDNTGQANIVAVNGYTAIQIEANRINEALNQPGNAIVKLRAIEAGGRPTNNAPNAPNANVGNTVVVPGIRFDQAIWWLKTHFPTVEEKLQNMISEELRRKFLDALSLPWLKKAEDINEHLLLDELAKKLYEIELRQIARHKKDKIPNLLQGISLEDMQKAIQNALAQQKTEYQSLLEKQKADYQSQMSQAPAPQIVEPVRQPRGPSSSLQSEEGFKNYYVAEYLKELKKAINEDRDAVNQLTNQFQKVYICKCVICGETGYSKDSCPNRQIARSNFNRSAYFKPLTPINFQNTPPDSDNEEEGYDEENNRWTSFHHRYKKCACPERLWRRSQKNQMSGFHLYSTSIIDEPSDFAIKGNSKHITDSLEWYTDVPVTMKDKEGKTVTVIRNFVHIDNGKPKPMLILGMSNIQKLQGVFEPNKNQFCIKLYRKTYIIPTYSKALVAKEPSKEEQN</sequence>
<dbReference type="OrthoDB" id="2438904at2759"/>
<protein>
    <submittedName>
        <fullName evidence="1">7441_t:CDS:1</fullName>
    </submittedName>
</protein>
<organism evidence="1 2">
    <name type="scientific">Cetraspora pellucida</name>
    <dbReference type="NCBI Taxonomy" id="1433469"/>
    <lineage>
        <taxon>Eukaryota</taxon>
        <taxon>Fungi</taxon>
        <taxon>Fungi incertae sedis</taxon>
        <taxon>Mucoromycota</taxon>
        <taxon>Glomeromycotina</taxon>
        <taxon>Glomeromycetes</taxon>
        <taxon>Diversisporales</taxon>
        <taxon>Gigasporaceae</taxon>
        <taxon>Cetraspora</taxon>
    </lineage>
</organism>
<gene>
    <name evidence="1" type="ORF">CPELLU_LOCUS10903</name>
</gene>